<reference evidence="12 13" key="1">
    <citation type="submission" date="2016-12" db="EMBL/GenBank/DDBJ databases">
        <title>The new phylogeny of genus Mycobacterium.</title>
        <authorList>
            <person name="Tortoli E."/>
            <person name="Trovato A."/>
            <person name="Cirillo D.M."/>
        </authorList>
    </citation>
    <scope>NUCLEOTIDE SEQUENCE [LARGE SCALE GENOMIC DNA]</scope>
    <source>
        <strain evidence="12 13">DSM 45069</strain>
    </source>
</reference>
<keyword evidence="4 9" id="KW-0812">Transmembrane</keyword>
<protein>
    <recommendedName>
        <fullName evidence="3">Probable cytochrome c oxidase subunit 3</fullName>
    </recommendedName>
    <alternativeName>
        <fullName evidence="7">Cytochrome aa3 subunit 3</fullName>
    </alternativeName>
</protein>
<dbReference type="GO" id="GO:0005886">
    <property type="term" value="C:plasma membrane"/>
    <property type="evidence" value="ECO:0007669"/>
    <property type="project" value="UniProtKB-SubCell"/>
</dbReference>
<evidence type="ECO:0000256" key="9">
    <source>
        <dbReference type="RuleBase" id="RU003376"/>
    </source>
</evidence>
<dbReference type="Pfam" id="PF00510">
    <property type="entry name" value="COX3"/>
    <property type="match status" value="1"/>
</dbReference>
<evidence type="ECO:0000259" key="11">
    <source>
        <dbReference type="PROSITE" id="PS50253"/>
    </source>
</evidence>
<feature type="transmembrane region" description="Helical" evidence="10">
    <location>
        <begin position="131"/>
        <end position="157"/>
    </location>
</feature>
<proteinExistence type="inferred from homology"/>
<comment type="similarity">
    <text evidence="2 9">Belongs to the cytochrome c oxidase subunit 3 family.</text>
</comment>
<comment type="subcellular location">
    <subcellularLocation>
        <location evidence="9">Cell membrane</location>
        <topology evidence="9">Multi-pass membrane protein</topology>
    </subcellularLocation>
    <subcellularLocation>
        <location evidence="1">Membrane</location>
        <topology evidence="1">Multi-pass membrane protein</topology>
    </subcellularLocation>
</comment>
<dbReference type="PANTHER" id="PTHR11403">
    <property type="entry name" value="CYTOCHROME C OXIDASE SUBUNIT III"/>
    <property type="match status" value="1"/>
</dbReference>
<feature type="domain" description="Heme-copper oxidase subunit III family profile" evidence="11">
    <location>
        <begin position="22"/>
        <end position="198"/>
    </location>
</feature>
<evidence type="ECO:0000256" key="1">
    <source>
        <dbReference type="ARBA" id="ARBA00004141"/>
    </source>
</evidence>
<keyword evidence="5 10" id="KW-1133">Transmembrane helix</keyword>
<evidence type="ECO:0000256" key="5">
    <source>
        <dbReference type="ARBA" id="ARBA00022989"/>
    </source>
</evidence>
<evidence type="ECO:0000256" key="10">
    <source>
        <dbReference type="SAM" id="Phobius"/>
    </source>
</evidence>
<gene>
    <name evidence="12" type="ORF">BST14_17680</name>
</gene>
<dbReference type="Proteomes" id="UP000192707">
    <property type="component" value="Unassembled WGS sequence"/>
</dbReference>
<evidence type="ECO:0000313" key="12">
    <source>
        <dbReference type="EMBL" id="ORA11945.1"/>
    </source>
</evidence>
<dbReference type="InterPro" id="IPR035973">
    <property type="entry name" value="Cyt_c_oxidase_su3-like_sf"/>
</dbReference>
<feature type="transmembrane region" description="Helical" evidence="10">
    <location>
        <begin position="92"/>
        <end position="111"/>
    </location>
</feature>
<dbReference type="PROSITE" id="PS50253">
    <property type="entry name" value="COX3"/>
    <property type="match status" value="1"/>
</dbReference>
<dbReference type="SUPFAM" id="SSF81452">
    <property type="entry name" value="Cytochrome c oxidase subunit III-like"/>
    <property type="match status" value="1"/>
</dbReference>
<dbReference type="InterPro" id="IPR000298">
    <property type="entry name" value="Cyt_c_oxidase-like_su3"/>
</dbReference>
<sequence length="198" mass="22074">MRYDRVRRRGRRRPPHVPGEPGLWILLFGDLTAFTILFVLYLQARGQHPGLFAVSQATLNQSLGAANTLVLLASSLLVALATEASRRAEIRYVARPLLSGAMVCGAIFIIIKAYEYHEKLASGITPGTNDFYMYYFVLTGIHLGHLILGLAALTVLWKVTGSSMAASHHRRLIEGGACFWHMVDLLWIVIFPLLFLVR</sequence>
<keyword evidence="13" id="KW-1185">Reference proteome</keyword>
<evidence type="ECO:0000256" key="7">
    <source>
        <dbReference type="ARBA" id="ARBA00031400"/>
    </source>
</evidence>
<evidence type="ECO:0000256" key="2">
    <source>
        <dbReference type="ARBA" id="ARBA00010581"/>
    </source>
</evidence>
<dbReference type="InterPro" id="IPR013833">
    <property type="entry name" value="Cyt_c_oxidase_su3_a-hlx"/>
</dbReference>
<keyword evidence="6 10" id="KW-0472">Membrane</keyword>
<organism evidence="12 13">
    <name type="scientific">Mycobacterium arosiense ATCC BAA-1401 = DSM 45069</name>
    <dbReference type="NCBI Taxonomy" id="1265311"/>
    <lineage>
        <taxon>Bacteria</taxon>
        <taxon>Bacillati</taxon>
        <taxon>Actinomycetota</taxon>
        <taxon>Actinomycetes</taxon>
        <taxon>Mycobacteriales</taxon>
        <taxon>Mycobacteriaceae</taxon>
        <taxon>Mycobacterium</taxon>
        <taxon>Mycobacterium avium complex (MAC)</taxon>
    </lineage>
</organism>
<name>A0A1W9ZCL4_MYCAI</name>
<dbReference type="PANTHER" id="PTHR11403:SF6">
    <property type="entry name" value="NITRIC OXIDE REDUCTASE SUBUNIT E"/>
    <property type="match status" value="1"/>
</dbReference>
<feature type="transmembrane region" description="Helical" evidence="10">
    <location>
        <begin position="178"/>
        <end position="197"/>
    </location>
</feature>
<evidence type="ECO:0000256" key="8">
    <source>
        <dbReference type="ARBA" id="ARBA00047816"/>
    </source>
</evidence>
<dbReference type="InterPro" id="IPR024791">
    <property type="entry name" value="Cyt_c/ubiquinol_Oxase_su3"/>
</dbReference>
<evidence type="ECO:0000256" key="4">
    <source>
        <dbReference type="ARBA" id="ARBA00022692"/>
    </source>
</evidence>
<dbReference type="OrthoDB" id="9810850at2"/>
<dbReference type="Gene3D" id="1.20.120.80">
    <property type="entry name" value="Cytochrome c oxidase, subunit III, four-helix bundle"/>
    <property type="match status" value="1"/>
</dbReference>
<feature type="transmembrane region" description="Helical" evidence="10">
    <location>
        <begin position="62"/>
        <end position="80"/>
    </location>
</feature>
<dbReference type="AlphaFoldDB" id="A0A1W9ZCL4"/>
<evidence type="ECO:0000256" key="6">
    <source>
        <dbReference type="ARBA" id="ARBA00023136"/>
    </source>
</evidence>
<dbReference type="EMBL" id="MVHG01000048">
    <property type="protein sequence ID" value="ORA11945.1"/>
    <property type="molecule type" value="Genomic_DNA"/>
</dbReference>
<accession>A0A1W9ZCL4</accession>
<dbReference type="GO" id="GO:0004129">
    <property type="term" value="F:cytochrome-c oxidase activity"/>
    <property type="evidence" value="ECO:0007669"/>
    <property type="project" value="UniProtKB-EC"/>
</dbReference>
<comment type="caution">
    <text evidence="12">The sequence shown here is derived from an EMBL/GenBank/DDBJ whole genome shotgun (WGS) entry which is preliminary data.</text>
</comment>
<evidence type="ECO:0000256" key="3">
    <source>
        <dbReference type="ARBA" id="ARBA00022347"/>
    </source>
</evidence>
<comment type="catalytic activity">
    <reaction evidence="8">
        <text>4 Fe(II)-[cytochrome c] + O2 + 8 H(+)(in) = 4 Fe(III)-[cytochrome c] + 2 H2O + 4 H(+)(out)</text>
        <dbReference type="Rhea" id="RHEA:11436"/>
        <dbReference type="Rhea" id="RHEA-COMP:10350"/>
        <dbReference type="Rhea" id="RHEA-COMP:14399"/>
        <dbReference type="ChEBI" id="CHEBI:15377"/>
        <dbReference type="ChEBI" id="CHEBI:15378"/>
        <dbReference type="ChEBI" id="CHEBI:15379"/>
        <dbReference type="ChEBI" id="CHEBI:29033"/>
        <dbReference type="ChEBI" id="CHEBI:29034"/>
        <dbReference type="EC" id="7.1.1.9"/>
    </reaction>
</comment>
<feature type="transmembrane region" description="Helical" evidence="10">
    <location>
        <begin position="21"/>
        <end position="42"/>
    </location>
</feature>
<dbReference type="GO" id="GO:0019646">
    <property type="term" value="P:aerobic electron transport chain"/>
    <property type="evidence" value="ECO:0007669"/>
    <property type="project" value="InterPro"/>
</dbReference>
<evidence type="ECO:0000313" key="13">
    <source>
        <dbReference type="Proteomes" id="UP000192707"/>
    </source>
</evidence>